<name>A0A565AZ24_9BRAS</name>
<dbReference type="Proteomes" id="UP000489600">
    <property type="component" value="Unassembled WGS sequence"/>
</dbReference>
<evidence type="ECO:0000256" key="1">
    <source>
        <dbReference type="SAM" id="MobiDB-lite"/>
    </source>
</evidence>
<feature type="region of interest" description="Disordered" evidence="1">
    <location>
        <begin position="1"/>
        <end position="91"/>
    </location>
</feature>
<evidence type="ECO:0000313" key="2">
    <source>
        <dbReference type="EMBL" id="VVA94340.1"/>
    </source>
</evidence>
<sequence length="91" mass="10766">MAPHTIRYGTKQRSPPYTSRCITRSSRDEDGVNVIFQPKSKQPPPAETDQRNNHRPKSMEMDQSNHHQWRDGPKQPPSAETMPMSRRRRWR</sequence>
<protein>
    <submittedName>
        <fullName evidence="2">Uncharacterized protein</fullName>
    </submittedName>
</protein>
<dbReference type="AlphaFoldDB" id="A0A565AZ24"/>
<comment type="caution">
    <text evidence="2">The sequence shown here is derived from an EMBL/GenBank/DDBJ whole genome shotgun (WGS) entry which is preliminary data.</text>
</comment>
<feature type="compositionally biased region" description="Basic and acidic residues" evidence="1">
    <location>
        <begin position="48"/>
        <end position="73"/>
    </location>
</feature>
<reference evidence="2" key="1">
    <citation type="submission" date="2019-07" db="EMBL/GenBank/DDBJ databases">
        <authorList>
            <person name="Dittberner H."/>
        </authorList>
    </citation>
    <scope>NUCLEOTIDE SEQUENCE [LARGE SCALE GENOMIC DNA]</scope>
</reference>
<dbReference type="EMBL" id="CABITT030000002">
    <property type="protein sequence ID" value="VVA94340.1"/>
    <property type="molecule type" value="Genomic_DNA"/>
</dbReference>
<accession>A0A565AZ24</accession>
<proteinExistence type="predicted"/>
<gene>
    <name evidence="2" type="ORF">ANE_LOCUS4785</name>
</gene>
<organism evidence="2 3">
    <name type="scientific">Arabis nemorensis</name>
    <dbReference type="NCBI Taxonomy" id="586526"/>
    <lineage>
        <taxon>Eukaryota</taxon>
        <taxon>Viridiplantae</taxon>
        <taxon>Streptophyta</taxon>
        <taxon>Embryophyta</taxon>
        <taxon>Tracheophyta</taxon>
        <taxon>Spermatophyta</taxon>
        <taxon>Magnoliopsida</taxon>
        <taxon>eudicotyledons</taxon>
        <taxon>Gunneridae</taxon>
        <taxon>Pentapetalae</taxon>
        <taxon>rosids</taxon>
        <taxon>malvids</taxon>
        <taxon>Brassicales</taxon>
        <taxon>Brassicaceae</taxon>
        <taxon>Arabideae</taxon>
        <taxon>Arabis</taxon>
    </lineage>
</organism>
<keyword evidence="3" id="KW-1185">Reference proteome</keyword>
<feature type="compositionally biased region" description="Polar residues" evidence="1">
    <location>
        <begin position="11"/>
        <end position="24"/>
    </location>
</feature>
<evidence type="ECO:0000313" key="3">
    <source>
        <dbReference type="Proteomes" id="UP000489600"/>
    </source>
</evidence>